<dbReference type="SUPFAM" id="SSF49265">
    <property type="entry name" value="Fibronectin type III"/>
    <property type="match status" value="2"/>
</dbReference>
<feature type="region of interest" description="Disordered" evidence="4">
    <location>
        <begin position="452"/>
        <end position="477"/>
    </location>
</feature>
<dbReference type="InterPro" id="IPR003599">
    <property type="entry name" value="Ig_sub"/>
</dbReference>
<dbReference type="GO" id="GO:0098609">
    <property type="term" value="P:cell-cell adhesion"/>
    <property type="evidence" value="ECO:0007669"/>
    <property type="project" value="TreeGrafter"/>
</dbReference>
<dbReference type="Pfam" id="PF13927">
    <property type="entry name" value="Ig_3"/>
    <property type="match status" value="3"/>
</dbReference>
<dbReference type="OrthoDB" id="3666223at2759"/>
<feature type="domain" description="Ig-like" evidence="5">
    <location>
        <begin position="165"/>
        <end position="252"/>
    </location>
</feature>
<dbReference type="CDD" id="cd00063">
    <property type="entry name" value="FN3"/>
    <property type="match status" value="3"/>
</dbReference>
<evidence type="ECO:0000313" key="7">
    <source>
        <dbReference type="EMBL" id="KRT79851.1"/>
    </source>
</evidence>
<dbReference type="Gene3D" id="2.60.40.10">
    <property type="entry name" value="Immunoglobulins"/>
    <property type="match status" value="7"/>
</dbReference>
<reference evidence="7 8" key="1">
    <citation type="submission" date="2015-09" db="EMBL/GenBank/DDBJ databases">
        <title>Draft genome of the scarab beetle Oryctes borbonicus.</title>
        <authorList>
            <person name="Meyer J.M."/>
            <person name="Markov G.V."/>
            <person name="Baskaran P."/>
            <person name="Herrmann M."/>
            <person name="Sommer R.J."/>
            <person name="Roedelsperger C."/>
        </authorList>
    </citation>
    <scope>NUCLEOTIDE SEQUENCE [LARGE SCALE GENOMIC DNA]</scope>
    <source>
        <strain evidence="7">OB123</strain>
        <tissue evidence="7">Whole animal</tissue>
    </source>
</reference>
<feature type="domain" description="Fibronectin type-III" evidence="6">
    <location>
        <begin position="360"/>
        <end position="462"/>
    </location>
</feature>
<dbReference type="InterPro" id="IPR007110">
    <property type="entry name" value="Ig-like_dom"/>
</dbReference>
<keyword evidence="2" id="KW-1015">Disulfide bond</keyword>
<dbReference type="InterPro" id="IPR036179">
    <property type="entry name" value="Ig-like_dom_sf"/>
</dbReference>
<dbReference type="InterPro" id="IPR003961">
    <property type="entry name" value="FN3_dom"/>
</dbReference>
<evidence type="ECO:0000256" key="3">
    <source>
        <dbReference type="ARBA" id="ARBA00023319"/>
    </source>
</evidence>
<dbReference type="PROSITE" id="PS50853">
    <property type="entry name" value="FN3"/>
    <property type="match status" value="3"/>
</dbReference>
<feature type="domain" description="Fibronectin type-III" evidence="6">
    <location>
        <begin position="572"/>
        <end position="674"/>
    </location>
</feature>
<accession>A0A0T6AY31</accession>
<dbReference type="InterPro" id="IPR036116">
    <property type="entry name" value="FN3_sf"/>
</dbReference>
<dbReference type="FunFam" id="2.60.40.10:FF:001529">
    <property type="entry name" value="Cell adhesion molecule"/>
    <property type="match status" value="1"/>
</dbReference>
<feature type="domain" description="Fibronectin type-III" evidence="6">
    <location>
        <begin position="468"/>
        <end position="567"/>
    </location>
</feature>
<feature type="domain" description="Ig-like" evidence="5">
    <location>
        <begin position="68"/>
        <end position="159"/>
    </location>
</feature>
<evidence type="ECO:0000256" key="4">
    <source>
        <dbReference type="SAM" id="MobiDB-lite"/>
    </source>
</evidence>
<dbReference type="PANTHER" id="PTHR44170">
    <property type="entry name" value="PROTEIN SIDEKICK"/>
    <property type="match status" value="1"/>
</dbReference>
<proteinExistence type="predicted"/>
<dbReference type="Pfam" id="PF00041">
    <property type="entry name" value="fn3"/>
    <property type="match status" value="1"/>
</dbReference>
<dbReference type="InterPro" id="IPR013783">
    <property type="entry name" value="Ig-like_fold"/>
</dbReference>
<dbReference type="Proteomes" id="UP000051574">
    <property type="component" value="Unassembled WGS sequence"/>
</dbReference>
<gene>
    <name evidence="7" type="ORF">AMK59_7857</name>
</gene>
<dbReference type="SUPFAM" id="SSF48726">
    <property type="entry name" value="Immunoglobulin"/>
    <property type="match status" value="4"/>
</dbReference>
<dbReference type="EMBL" id="LJIG01022575">
    <property type="protein sequence ID" value="KRT79851.1"/>
    <property type="molecule type" value="Genomic_DNA"/>
</dbReference>
<evidence type="ECO:0000256" key="2">
    <source>
        <dbReference type="ARBA" id="ARBA00023157"/>
    </source>
</evidence>
<dbReference type="SMART" id="SM00409">
    <property type="entry name" value="IG"/>
    <property type="match status" value="4"/>
</dbReference>
<evidence type="ECO:0000313" key="8">
    <source>
        <dbReference type="Proteomes" id="UP000051574"/>
    </source>
</evidence>
<dbReference type="PROSITE" id="PS50835">
    <property type="entry name" value="IG_LIKE"/>
    <property type="match status" value="4"/>
</dbReference>
<dbReference type="AlphaFoldDB" id="A0A0T6AY31"/>
<feature type="domain" description="Ig-like" evidence="5">
    <location>
        <begin position="257"/>
        <end position="352"/>
    </location>
</feature>
<dbReference type="InterPro" id="IPR003598">
    <property type="entry name" value="Ig_sub2"/>
</dbReference>
<dbReference type="FunFam" id="2.60.40.10:FF:000035">
    <property type="entry name" value="Contactin 1"/>
    <property type="match status" value="1"/>
</dbReference>
<name>A0A0T6AY31_9SCAR</name>
<protein>
    <submittedName>
        <fullName evidence="7">Fibronectin domain-containing protein</fullName>
    </submittedName>
</protein>
<sequence length="710" mass="80374">MAYGYPIPSYNWTRLDAPMPRNVKFESYNRVLSIPNVKVEDQGEYMCTIFNEKAARQKSVKLNVQAEPNFTIPLTDKHVDIRSELIWVCEAFGIPEVNYTWWRNGRQLVMGYLEPEDYGRIIIQDNVLKIERVEDRDAGMYQCRASNTLKAKYSSAQLRILAFRPSFKKQPLEIETYAAEGGNVTINCNPEAAPKPQYIWKKEGHVIDSGGPRRIFSNGSLYIRQVSRDDAGFYTCAATNELGFDESTGRLVVLRGPNFIEMLRPRIVTAIGRHFELRCEASIDQYALLDIAYIWKHNGIPIEDADIFNFESRVKIIGGGYLVVLNTTFSDAGEYECLVKSAVGDISSKSIVIVQGPPGPPGGLTINSLNISNLVLTWTDGASHGRPILSHTIFGRTNWNMTWRNLTEGVQAVEIDRFTNRKRADVYIPLTPWSTYEFKVAAWNELGMSELSPSSPRQSTPAMPPYKAPSNVGGGGGKKGDLTITWTPLRSDEQNGPGIYYKIFFKQKDQDSEYQHLIMKRKGNTGKAVIHVKPEYYYRKYIVRVQSINSLGEGPIGNEVIIYSAEDIPLATPQKVLSEPYNSTALNVSWRAVDESLDVMRGKLLGHRIKYWRDAKGITEDDSVYYLSRSTKPWALIVGLQPDTYYFVKVMVYNGAGEGEQSAPYRRIEFLKQDFSILTFKFFRTYLQESPTKCSAFSNCDSSRSFNSPC</sequence>
<evidence type="ECO:0000256" key="1">
    <source>
        <dbReference type="ARBA" id="ARBA00022737"/>
    </source>
</evidence>
<evidence type="ECO:0000259" key="5">
    <source>
        <dbReference type="PROSITE" id="PS50835"/>
    </source>
</evidence>
<keyword evidence="3" id="KW-0393">Immunoglobulin domain</keyword>
<dbReference type="PANTHER" id="PTHR44170:SF6">
    <property type="entry name" value="CONTACTIN"/>
    <property type="match status" value="1"/>
</dbReference>
<keyword evidence="1" id="KW-0677">Repeat</keyword>
<evidence type="ECO:0000259" key="6">
    <source>
        <dbReference type="PROSITE" id="PS50853"/>
    </source>
</evidence>
<dbReference type="SMART" id="SM00060">
    <property type="entry name" value="FN3"/>
    <property type="match status" value="3"/>
</dbReference>
<dbReference type="FunFam" id="2.60.40.10:FF:000032">
    <property type="entry name" value="palladin isoform X1"/>
    <property type="match status" value="1"/>
</dbReference>
<comment type="caution">
    <text evidence="7">The sequence shown here is derived from an EMBL/GenBank/DDBJ whole genome shotgun (WGS) entry which is preliminary data.</text>
</comment>
<organism evidence="7 8">
    <name type="scientific">Oryctes borbonicus</name>
    <dbReference type="NCBI Taxonomy" id="1629725"/>
    <lineage>
        <taxon>Eukaryota</taxon>
        <taxon>Metazoa</taxon>
        <taxon>Ecdysozoa</taxon>
        <taxon>Arthropoda</taxon>
        <taxon>Hexapoda</taxon>
        <taxon>Insecta</taxon>
        <taxon>Pterygota</taxon>
        <taxon>Neoptera</taxon>
        <taxon>Endopterygota</taxon>
        <taxon>Coleoptera</taxon>
        <taxon>Polyphaga</taxon>
        <taxon>Scarabaeiformia</taxon>
        <taxon>Scarabaeidae</taxon>
        <taxon>Dynastinae</taxon>
        <taxon>Oryctes</taxon>
    </lineage>
</organism>
<dbReference type="GO" id="GO:0016020">
    <property type="term" value="C:membrane"/>
    <property type="evidence" value="ECO:0007669"/>
    <property type="project" value="UniProtKB-SubCell"/>
</dbReference>
<keyword evidence="8" id="KW-1185">Reference proteome</keyword>
<feature type="compositionally biased region" description="Polar residues" evidence="4">
    <location>
        <begin position="452"/>
        <end position="461"/>
    </location>
</feature>
<feature type="domain" description="Ig-like" evidence="5">
    <location>
        <begin position="1"/>
        <end position="63"/>
    </location>
</feature>
<dbReference type="SMART" id="SM00408">
    <property type="entry name" value="IGc2"/>
    <property type="match status" value="4"/>
</dbReference>